<dbReference type="GO" id="GO:0046113">
    <property type="term" value="P:nucleobase catabolic process"/>
    <property type="evidence" value="ECO:0007669"/>
    <property type="project" value="UniProtKB-UniRule"/>
</dbReference>
<evidence type="ECO:0000256" key="2">
    <source>
        <dbReference type="ARBA" id="ARBA00022801"/>
    </source>
</evidence>
<dbReference type="Proteomes" id="UP000050398">
    <property type="component" value="Unassembled WGS sequence"/>
</dbReference>
<dbReference type="AlphaFoldDB" id="A0A0P6WVQ5"/>
<keyword evidence="2 6" id="KW-0378">Hydrolase</keyword>
<evidence type="ECO:0000256" key="1">
    <source>
        <dbReference type="ARBA" id="ARBA00022723"/>
    </source>
</evidence>
<dbReference type="Gene3D" id="3.40.1790.10">
    <property type="entry name" value="Indigoidine synthase domain"/>
    <property type="match status" value="1"/>
</dbReference>
<dbReference type="PATRIC" id="fig|218284.4.peg.2124"/>
<dbReference type="GO" id="GO:0046872">
    <property type="term" value="F:metal ion binding"/>
    <property type="evidence" value="ECO:0007669"/>
    <property type="project" value="UniProtKB-KW"/>
</dbReference>
<dbReference type="eggNOG" id="COG2313">
    <property type="taxonomic scope" value="Bacteria"/>
</dbReference>
<feature type="binding site" evidence="6">
    <location>
        <position position="110"/>
    </location>
    <ligand>
        <name>substrate</name>
    </ligand>
</feature>
<evidence type="ECO:0000256" key="3">
    <source>
        <dbReference type="ARBA" id="ARBA00023211"/>
    </source>
</evidence>
<dbReference type="Pfam" id="PF04227">
    <property type="entry name" value="Indigoidine_A"/>
    <property type="match status" value="1"/>
</dbReference>
<keyword evidence="1 6" id="KW-0479">Metal-binding</keyword>
<evidence type="ECO:0000313" key="8">
    <source>
        <dbReference type="Proteomes" id="UP000050398"/>
    </source>
</evidence>
<accession>A0A0P6WVQ5</accession>
<dbReference type="GO" id="GO:0004730">
    <property type="term" value="F:pseudouridylate synthase activity"/>
    <property type="evidence" value="ECO:0007669"/>
    <property type="project" value="UniProtKB-UniRule"/>
</dbReference>
<feature type="binding site" evidence="6">
    <location>
        <begin position="144"/>
        <end position="146"/>
    </location>
    <ligand>
        <name>substrate</name>
    </ligand>
</feature>
<comment type="similarity">
    <text evidence="6">Belongs to the pseudouridine-5'-phosphate glycosidase family.</text>
</comment>
<comment type="subunit">
    <text evidence="6">Homotrimer.</text>
</comment>
<organism evidence="7 8">
    <name type="scientific">Rossellomorea vietnamensis</name>
    <dbReference type="NCBI Taxonomy" id="218284"/>
    <lineage>
        <taxon>Bacteria</taxon>
        <taxon>Bacillati</taxon>
        <taxon>Bacillota</taxon>
        <taxon>Bacilli</taxon>
        <taxon>Bacillales</taxon>
        <taxon>Bacillaceae</taxon>
        <taxon>Rossellomorea</taxon>
    </lineage>
</organism>
<keyword evidence="5 6" id="KW-0326">Glycosidase</keyword>
<dbReference type="EC" id="4.2.1.70" evidence="6"/>
<protein>
    <recommendedName>
        <fullName evidence="6">Pseudouridine-5'-phosphate glycosidase</fullName>
        <shortName evidence="6">PsiMP glycosidase</shortName>
        <ecNumber evidence="6">4.2.1.70</ecNumber>
    </recommendedName>
</protein>
<feature type="binding site" evidence="6">
    <location>
        <position position="142"/>
    </location>
    <ligand>
        <name>Mn(2+)</name>
        <dbReference type="ChEBI" id="CHEBI:29035"/>
    </ligand>
</feature>
<dbReference type="InterPro" id="IPR022830">
    <property type="entry name" value="Indigdn_synthA-like"/>
</dbReference>
<evidence type="ECO:0000313" key="7">
    <source>
        <dbReference type="EMBL" id="KPL60501.1"/>
    </source>
</evidence>
<reference evidence="7 8" key="1">
    <citation type="submission" date="2015-08" db="EMBL/GenBank/DDBJ databases">
        <title>Draft Genome Sequence of Bacillus vietnamensis UCD-SED5.</title>
        <authorList>
            <person name="Lee R.D."/>
            <person name="Jospin G."/>
            <person name="Lang J.M."/>
            <person name="Coil D.A."/>
            <person name="Eisen J.A."/>
        </authorList>
    </citation>
    <scope>NUCLEOTIDE SEQUENCE [LARGE SCALE GENOMIC DNA]</scope>
    <source>
        <strain evidence="7 8">UCD-SED5</strain>
    </source>
</reference>
<dbReference type="PANTHER" id="PTHR42909">
    <property type="entry name" value="ZGC:136858"/>
    <property type="match status" value="1"/>
</dbReference>
<dbReference type="GO" id="GO:0005737">
    <property type="term" value="C:cytoplasm"/>
    <property type="evidence" value="ECO:0007669"/>
    <property type="project" value="TreeGrafter"/>
</dbReference>
<comment type="catalytic activity">
    <reaction evidence="6">
        <text>D-ribose 5-phosphate + uracil = psi-UMP + H2O</text>
        <dbReference type="Rhea" id="RHEA:18337"/>
        <dbReference type="ChEBI" id="CHEBI:15377"/>
        <dbReference type="ChEBI" id="CHEBI:17568"/>
        <dbReference type="ChEBI" id="CHEBI:58380"/>
        <dbReference type="ChEBI" id="CHEBI:78346"/>
        <dbReference type="EC" id="4.2.1.70"/>
    </reaction>
</comment>
<feature type="active site" description="Proton donor" evidence="6">
    <location>
        <position position="29"/>
    </location>
</feature>
<comment type="caution">
    <text evidence="7">The sequence shown here is derived from an EMBL/GenBank/DDBJ whole genome shotgun (WGS) entry which is preliminary data.</text>
</comment>
<dbReference type="InterPro" id="IPR007342">
    <property type="entry name" value="PsuG"/>
</dbReference>
<proteinExistence type="inferred from homology"/>
<dbReference type="EMBL" id="LIXZ01000003">
    <property type="protein sequence ID" value="KPL60501.1"/>
    <property type="molecule type" value="Genomic_DNA"/>
</dbReference>
<dbReference type="GO" id="GO:0016798">
    <property type="term" value="F:hydrolase activity, acting on glycosyl bonds"/>
    <property type="evidence" value="ECO:0007669"/>
    <property type="project" value="UniProtKB-KW"/>
</dbReference>
<keyword evidence="3 6" id="KW-0464">Manganese</keyword>
<keyword evidence="4 6" id="KW-0456">Lyase</keyword>
<dbReference type="PANTHER" id="PTHR42909:SF1">
    <property type="entry name" value="CARBOHYDRATE KINASE PFKB DOMAIN-CONTAINING PROTEIN"/>
    <property type="match status" value="1"/>
</dbReference>
<evidence type="ECO:0000256" key="5">
    <source>
        <dbReference type="ARBA" id="ARBA00023295"/>
    </source>
</evidence>
<comment type="function">
    <text evidence="6">Catalyzes the reversible cleavage of pseudouridine 5'-phosphate (PsiMP) to ribose 5-phosphate and uracil. Functions biologically in the cleavage direction, as part of a pseudouridine degradation pathway.</text>
</comment>
<feature type="active site" description="Nucleophile" evidence="6">
    <location>
        <position position="163"/>
    </location>
</feature>
<name>A0A0P6WVQ5_9BACI</name>
<sequence length="313" mass="33539">MVVNITSYVEYSEEVKEAKRKGMALVALESTIISHGMPYPQNVKTAREVEDIIRSKGAVPATIAILKGKIKIGLSHEELEYLGQATDVIKASRRDIPYILASGKDGATTVAATMICAELAGIPIFVTGGIGGVHRNAEVTMDISADLEELAVSNVAVVCAGAKSILDIGLTLEYLETKGVPVLGYRTESLPAFYTRSSPYSVNYKVESAEETAGILKAKWELGLKGGVVVANPIPEEDAMDEQEMDRIIEAALKEADSEGIKGKEATPFLLGKVKELTDGKSLTANIALVKHNAHIGGEIAVRYAELRRIEAI</sequence>
<comment type="cofactor">
    <cofactor evidence="6">
        <name>Mn(2+)</name>
        <dbReference type="ChEBI" id="CHEBI:29035"/>
    </cofactor>
    <text evidence="6">Binds 1 Mn(2+) ion per subunit.</text>
</comment>
<evidence type="ECO:0000256" key="6">
    <source>
        <dbReference type="HAMAP-Rule" id="MF_01876"/>
    </source>
</evidence>
<dbReference type="SUPFAM" id="SSF110581">
    <property type="entry name" value="Indigoidine synthase A-like"/>
    <property type="match status" value="1"/>
</dbReference>
<evidence type="ECO:0000256" key="4">
    <source>
        <dbReference type="ARBA" id="ARBA00023239"/>
    </source>
</evidence>
<feature type="binding site" evidence="6">
    <location>
        <position position="90"/>
    </location>
    <ligand>
        <name>substrate</name>
    </ligand>
</feature>
<gene>
    <name evidence="6" type="primary">psuG</name>
    <name evidence="7" type="ORF">AM506_05065</name>
</gene>
<dbReference type="HAMAP" id="MF_01876">
    <property type="entry name" value="PsiMP_glycosidase"/>
    <property type="match status" value="1"/>
</dbReference>